<dbReference type="Proteomes" id="UP000779574">
    <property type="component" value="Unassembled WGS sequence"/>
</dbReference>
<dbReference type="OrthoDB" id="420264at2759"/>
<dbReference type="GO" id="GO:0004061">
    <property type="term" value="F:arylformamidase activity"/>
    <property type="evidence" value="ECO:0007669"/>
    <property type="project" value="InterPro"/>
</dbReference>
<proteinExistence type="inferred from homology"/>
<sequence>MTTEKLLTSRTAEYHESPHARYWTDVSYKYGGTRLNLLDICVPKRQPEDPHQAVWLVYIHGGAWRDPLIDRKSFNTALDLLLRDDQPHNIAGFVSLDYRLSPYPSHPTSPSSPHDDSRNVQHPEHMNDVLVALSFLGSSAGEDVGLKKGGAIRLPDTGAITAGRYVLCGHSCGATLAMQAAARLSARNGAIRPPVALSGMEGIYDIAALVATHTHPAYREFVTAAFGQNEETWVTASQLVGKLEKWQGNVLLVQSSSDELVDMEQTDSIVKKLTVQGFTRTSTTSTGNEGKQVLKVVIDCLHDEVWEKGTELAKAIRVVTDNAWISPAKH</sequence>
<evidence type="ECO:0000313" key="4">
    <source>
        <dbReference type="EMBL" id="KAG9674209.1"/>
    </source>
</evidence>
<reference evidence="4" key="1">
    <citation type="journal article" date="2021" name="J Fungi (Basel)">
        <title>Virulence traits and population genomics of the black yeast Aureobasidium melanogenum.</title>
        <authorList>
            <person name="Cernosa A."/>
            <person name="Sun X."/>
            <person name="Gostincar C."/>
            <person name="Fang C."/>
            <person name="Gunde-Cimerman N."/>
            <person name="Song Z."/>
        </authorList>
    </citation>
    <scope>NUCLEOTIDE SEQUENCE</scope>
    <source>
        <strain evidence="4">EXF-9911</strain>
    </source>
</reference>
<dbReference type="GO" id="GO:0019441">
    <property type="term" value="P:L-tryptophan catabolic process to kynurenine"/>
    <property type="evidence" value="ECO:0007669"/>
    <property type="project" value="InterPro"/>
</dbReference>
<accession>A0A9P8E1L8</accession>
<dbReference type="AlphaFoldDB" id="A0A9P8E1L8"/>
<dbReference type="InterPro" id="IPR050300">
    <property type="entry name" value="GDXG_lipolytic_enzyme"/>
</dbReference>
<reference evidence="4" key="2">
    <citation type="submission" date="2021-08" db="EMBL/GenBank/DDBJ databases">
        <authorList>
            <person name="Gostincar C."/>
            <person name="Sun X."/>
            <person name="Song Z."/>
            <person name="Gunde-Cimerman N."/>
        </authorList>
    </citation>
    <scope>NUCLEOTIDE SEQUENCE</scope>
    <source>
        <strain evidence="4">EXF-9911</strain>
    </source>
</reference>
<evidence type="ECO:0000256" key="2">
    <source>
        <dbReference type="ARBA" id="ARBA00023079"/>
    </source>
</evidence>
<comment type="caution">
    <text evidence="4">The sequence shown here is derived from an EMBL/GenBank/DDBJ whole genome shotgun (WGS) entry which is preliminary data.</text>
</comment>
<dbReference type="InterPro" id="IPR027519">
    <property type="entry name" value="KFase_ver/fungi-typ"/>
</dbReference>
<evidence type="ECO:0000259" key="3">
    <source>
        <dbReference type="Pfam" id="PF07859"/>
    </source>
</evidence>
<organism evidence="4 5">
    <name type="scientific">Aureobasidium melanogenum</name>
    <name type="common">Aureobasidium pullulans var. melanogenum</name>
    <dbReference type="NCBI Taxonomy" id="46634"/>
    <lineage>
        <taxon>Eukaryota</taxon>
        <taxon>Fungi</taxon>
        <taxon>Dikarya</taxon>
        <taxon>Ascomycota</taxon>
        <taxon>Pezizomycotina</taxon>
        <taxon>Dothideomycetes</taxon>
        <taxon>Dothideomycetidae</taxon>
        <taxon>Dothideales</taxon>
        <taxon>Saccotheciaceae</taxon>
        <taxon>Aureobasidium</taxon>
    </lineage>
</organism>
<dbReference type="HAMAP" id="MF_03014">
    <property type="entry name" value="KFase"/>
    <property type="match status" value="1"/>
</dbReference>
<dbReference type="PANTHER" id="PTHR48081:SF33">
    <property type="entry name" value="KYNURENINE FORMAMIDASE"/>
    <property type="match status" value="1"/>
</dbReference>
<keyword evidence="2" id="KW-0823">Tryptophan catabolism</keyword>
<dbReference type="Pfam" id="PF07859">
    <property type="entry name" value="Abhydrolase_3"/>
    <property type="match status" value="1"/>
</dbReference>
<dbReference type="PANTHER" id="PTHR48081">
    <property type="entry name" value="AB HYDROLASE SUPERFAMILY PROTEIN C4A8.06C"/>
    <property type="match status" value="1"/>
</dbReference>
<gene>
    <name evidence="4" type="ORF">KCU76_g16361</name>
</gene>
<evidence type="ECO:0000313" key="5">
    <source>
        <dbReference type="Proteomes" id="UP000779574"/>
    </source>
</evidence>
<protein>
    <submittedName>
        <fullName evidence="4">Alpha/beta-hydrolase</fullName>
    </submittedName>
</protein>
<dbReference type="Gene3D" id="3.40.50.1820">
    <property type="entry name" value="alpha/beta hydrolase"/>
    <property type="match status" value="1"/>
</dbReference>
<dbReference type="SUPFAM" id="SSF53474">
    <property type="entry name" value="alpha/beta-Hydrolases"/>
    <property type="match status" value="1"/>
</dbReference>
<feature type="domain" description="Alpha/beta hydrolase fold-3" evidence="3">
    <location>
        <begin position="56"/>
        <end position="201"/>
    </location>
</feature>
<dbReference type="InterPro" id="IPR029058">
    <property type="entry name" value="AB_hydrolase_fold"/>
</dbReference>
<name>A0A9P8E1L8_AURME</name>
<dbReference type="InterPro" id="IPR013094">
    <property type="entry name" value="AB_hydrolase_3"/>
</dbReference>
<evidence type="ECO:0000256" key="1">
    <source>
        <dbReference type="ARBA" id="ARBA00022801"/>
    </source>
</evidence>
<feature type="non-terminal residue" evidence="4">
    <location>
        <position position="1"/>
    </location>
</feature>
<dbReference type="EMBL" id="JAHFXF010001165">
    <property type="protein sequence ID" value="KAG9674209.1"/>
    <property type="molecule type" value="Genomic_DNA"/>
</dbReference>
<keyword evidence="1" id="KW-0378">Hydrolase</keyword>